<evidence type="ECO:0000313" key="1">
    <source>
        <dbReference type="EMBL" id="NBJ26184.1"/>
    </source>
</evidence>
<name>A0ABW9Z0L1_9HYPH</name>
<evidence type="ECO:0008006" key="3">
    <source>
        <dbReference type="Google" id="ProtNLM"/>
    </source>
</evidence>
<reference evidence="1 2" key="1">
    <citation type="submission" date="2020-01" db="EMBL/GenBank/DDBJ databases">
        <title>Microvirga sp. nov., an arsenate reduction bacterium isolated from Tibet hotspring sediments.</title>
        <authorList>
            <person name="Yuan C.-G."/>
        </authorList>
    </citation>
    <scope>NUCLEOTIDE SEQUENCE [LARGE SCALE GENOMIC DNA]</scope>
    <source>
        <strain evidence="1 2">SYSU G3D203</strain>
    </source>
</reference>
<protein>
    <recommendedName>
        <fullName evidence="3">Transposase</fullName>
    </recommendedName>
</protein>
<keyword evidence="2" id="KW-1185">Reference proteome</keyword>
<accession>A0ABW9Z0L1</accession>
<dbReference type="EMBL" id="JAAAXJ010000011">
    <property type="protein sequence ID" value="NBJ26184.1"/>
    <property type="molecule type" value="Genomic_DNA"/>
</dbReference>
<comment type="caution">
    <text evidence="1">The sequence shown here is derived from an EMBL/GenBank/DDBJ whole genome shotgun (WGS) entry which is preliminary data.</text>
</comment>
<dbReference type="Proteomes" id="UP000818323">
    <property type="component" value="Unassembled WGS sequence"/>
</dbReference>
<proteinExistence type="predicted"/>
<sequence length="46" mass="5470">MQKFVLALNQNTKGHIKKAQPIGRDVWLLYVRTIDRNEADYIRQDL</sequence>
<evidence type="ECO:0000313" key="2">
    <source>
        <dbReference type="Proteomes" id="UP000818323"/>
    </source>
</evidence>
<gene>
    <name evidence="1" type="ORF">GR303_17720</name>
</gene>
<dbReference type="RefSeq" id="WP_161724813.1">
    <property type="nucleotide sequence ID" value="NZ_JAAAXI010000014.1"/>
</dbReference>
<organism evidence="1 2">
    <name type="scientific">Microvirga arsenatis</name>
    <dbReference type="NCBI Taxonomy" id="2692265"/>
    <lineage>
        <taxon>Bacteria</taxon>
        <taxon>Pseudomonadati</taxon>
        <taxon>Pseudomonadota</taxon>
        <taxon>Alphaproteobacteria</taxon>
        <taxon>Hyphomicrobiales</taxon>
        <taxon>Methylobacteriaceae</taxon>
        <taxon>Microvirga</taxon>
    </lineage>
</organism>